<dbReference type="EMBL" id="CP001678">
    <property type="protein sequence ID" value="ACT60227.1"/>
    <property type="molecule type" value="Genomic_DNA"/>
</dbReference>
<dbReference type="InterPro" id="IPR050204">
    <property type="entry name" value="AraC_XylS_family_regulators"/>
</dbReference>
<keyword evidence="6" id="KW-1185">Reference proteome</keyword>
<organism evidence="5 6">
    <name type="scientific">Hirschia baltica (strain ATCC 49814 / DSM 5838 / IFAM 1418)</name>
    <dbReference type="NCBI Taxonomy" id="582402"/>
    <lineage>
        <taxon>Bacteria</taxon>
        <taxon>Pseudomonadati</taxon>
        <taxon>Pseudomonadota</taxon>
        <taxon>Alphaproteobacteria</taxon>
        <taxon>Hyphomonadales</taxon>
        <taxon>Hyphomonadaceae</taxon>
        <taxon>Hirschia</taxon>
    </lineage>
</organism>
<accession>C6XP47</accession>
<dbReference type="Pfam" id="PF12833">
    <property type="entry name" value="HTH_18"/>
    <property type="match status" value="1"/>
</dbReference>
<dbReference type="InterPro" id="IPR035418">
    <property type="entry name" value="AraC-bd_2"/>
</dbReference>
<dbReference type="PROSITE" id="PS01124">
    <property type="entry name" value="HTH_ARAC_FAMILY_2"/>
    <property type="match status" value="1"/>
</dbReference>
<dbReference type="InterPro" id="IPR018060">
    <property type="entry name" value="HTH_AraC"/>
</dbReference>
<dbReference type="Gene3D" id="1.10.10.60">
    <property type="entry name" value="Homeodomain-like"/>
    <property type="match status" value="1"/>
</dbReference>
<dbReference type="GO" id="GO:0043565">
    <property type="term" value="F:sequence-specific DNA binding"/>
    <property type="evidence" value="ECO:0007669"/>
    <property type="project" value="InterPro"/>
</dbReference>
<dbReference type="AlphaFoldDB" id="C6XP47"/>
<reference evidence="6" key="1">
    <citation type="journal article" date="2011" name="J. Bacteriol.">
        <title>Genome sequences of eight morphologically diverse alphaproteobacteria.</title>
        <authorList>
            <consortium name="US DOE Joint Genome Institute"/>
            <person name="Brown P.J."/>
            <person name="Kysela D.T."/>
            <person name="Buechlein A."/>
            <person name="Hemmerich C."/>
            <person name="Brun Y.V."/>
        </authorList>
    </citation>
    <scope>NUCLEOTIDE SEQUENCE [LARGE SCALE GENOMIC DNA]</scope>
    <source>
        <strain evidence="6">ATCC 49814 / DSM 5838 / IFAM 1418</strain>
    </source>
</reference>
<dbReference type="PANTHER" id="PTHR46796:SF6">
    <property type="entry name" value="ARAC SUBFAMILY"/>
    <property type="match status" value="1"/>
</dbReference>
<dbReference type="InterPro" id="IPR009057">
    <property type="entry name" value="Homeodomain-like_sf"/>
</dbReference>
<dbReference type="SMART" id="SM00342">
    <property type="entry name" value="HTH_ARAC"/>
    <property type="match status" value="1"/>
</dbReference>
<proteinExistence type="predicted"/>
<name>C6XP47_HIRBI</name>
<keyword evidence="3" id="KW-0804">Transcription</keyword>
<keyword evidence="1" id="KW-0805">Transcription regulation</keyword>
<dbReference type="Pfam" id="PF14525">
    <property type="entry name" value="AraC_binding_2"/>
    <property type="match status" value="1"/>
</dbReference>
<evidence type="ECO:0000259" key="4">
    <source>
        <dbReference type="PROSITE" id="PS01124"/>
    </source>
</evidence>
<evidence type="ECO:0000313" key="6">
    <source>
        <dbReference type="Proteomes" id="UP000002745"/>
    </source>
</evidence>
<dbReference type="SUPFAM" id="SSF46689">
    <property type="entry name" value="Homeodomain-like"/>
    <property type="match status" value="1"/>
</dbReference>
<evidence type="ECO:0000313" key="5">
    <source>
        <dbReference type="EMBL" id="ACT60227.1"/>
    </source>
</evidence>
<dbReference type="STRING" id="582402.Hbal_2552"/>
<feature type="domain" description="HTH araC/xylS-type" evidence="4">
    <location>
        <begin position="183"/>
        <end position="284"/>
    </location>
</feature>
<dbReference type="PRINTS" id="PR00032">
    <property type="entry name" value="HTHARAC"/>
</dbReference>
<dbReference type="InterPro" id="IPR020449">
    <property type="entry name" value="Tscrpt_reg_AraC-type_HTH"/>
</dbReference>
<dbReference type="Proteomes" id="UP000002745">
    <property type="component" value="Chromosome"/>
</dbReference>
<gene>
    <name evidence="5" type="ordered locus">Hbal_2552</name>
</gene>
<dbReference type="GO" id="GO:0003700">
    <property type="term" value="F:DNA-binding transcription factor activity"/>
    <property type="evidence" value="ECO:0007669"/>
    <property type="project" value="InterPro"/>
</dbReference>
<dbReference type="KEGG" id="hba:Hbal_2552"/>
<dbReference type="PANTHER" id="PTHR46796">
    <property type="entry name" value="HTH-TYPE TRANSCRIPTIONAL ACTIVATOR RHAS-RELATED"/>
    <property type="match status" value="1"/>
</dbReference>
<evidence type="ECO:0000256" key="3">
    <source>
        <dbReference type="ARBA" id="ARBA00023163"/>
    </source>
</evidence>
<dbReference type="eggNOG" id="COG2207">
    <property type="taxonomic scope" value="Bacteria"/>
</dbReference>
<keyword evidence="2" id="KW-0238">DNA-binding</keyword>
<sequence length="304" mass="33855">MPFAPDSPSVPVDGRISVVATPMGVQLARIEASPLIIEGKEADQGPGLWLLLISEGEAEFKSKDLCAAIRPGRVLFGVTRHDSKLELKTSCRMIFIRIPTLVIGRRMLAPLRNNTGLFKGENSLERILISLLQEIYNELEKFTKDELAAIETSLVDIIVTALATSGGGRSKGGAMGARAAHFDRICQMLESLLGEPELTLDRVARETGVSPRYLQKIFSQENYSFSMYVRERRLERCYADLISPLYSQQSITQVAFRWGFSSSAHFSRTFRERFGVSPRQHRQKLGVKSASSIKELGLNYQDGV</sequence>
<dbReference type="HOGENOM" id="CLU_049704_1_1_5"/>
<evidence type="ECO:0000256" key="1">
    <source>
        <dbReference type="ARBA" id="ARBA00023015"/>
    </source>
</evidence>
<evidence type="ECO:0000256" key="2">
    <source>
        <dbReference type="ARBA" id="ARBA00023125"/>
    </source>
</evidence>
<protein>
    <submittedName>
        <fullName evidence="5">Transcriptional regulator, AraC family</fullName>
    </submittedName>
</protein>